<feature type="region of interest" description="Disordered" evidence="1">
    <location>
        <begin position="64"/>
        <end position="107"/>
    </location>
</feature>
<evidence type="ECO:0000313" key="2">
    <source>
        <dbReference type="EMBL" id="TNN44611.1"/>
    </source>
</evidence>
<dbReference type="EMBL" id="SRLO01000893">
    <property type="protein sequence ID" value="TNN44611.1"/>
    <property type="molecule type" value="Genomic_DNA"/>
</dbReference>
<feature type="compositionally biased region" description="Basic and acidic residues" evidence="1">
    <location>
        <begin position="97"/>
        <end position="107"/>
    </location>
</feature>
<gene>
    <name evidence="2" type="ORF">EYF80_045181</name>
</gene>
<organism evidence="2 3">
    <name type="scientific">Liparis tanakae</name>
    <name type="common">Tanaka's snailfish</name>
    <dbReference type="NCBI Taxonomy" id="230148"/>
    <lineage>
        <taxon>Eukaryota</taxon>
        <taxon>Metazoa</taxon>
        <taxon>Chordata</taxon>
        <taxon>Craniata</taxon>
        <taxon>Vertebrata</taxon>
        <taxon>Euteleostomi</taxon>
        <taxon>Actinopterygii</taxon>
        <taxon>Neopterygii</taxon>
        <taxon>Teleostei</taxon>
        <taxon>Neoteleostei</taxon>
        <taxon>Acanthomorphata</taxon>
        <taxon>Eupercaria</taxon>
        <taxon>Perciformes</taxon>
        <taxon>Cottioidei</taxon>
        <taxon>Cottales</taxon>
        <taxon>Liparidae</taxon>
        <taxon>Liparis</taxon>
    </lineage>
</organism>
<feature type="region of interest" description="Disordered" evidence="1">
    <location>
        <begin position="1"/>
        <end position="51"/>
    </location>
</feature>
<feature type="compositionally biased region" description="Basic residues" evidence="1">
    <location>
        <begin position="39"/>
        <end position="51"/>
    </location>
</feature>
<evidence type="ECO:0000256" key="1">
    <source>
        <dbReference type="SAM" id="MobiDB-lite"/>
    </source>
</evidence>
<keyword evidence="3" id="KW-1185">Reference proteome</keyword>
<evidence type="ECO:0000313" key="3">
    <source>
        <dbReference type="Proteomes" id="UP000314294"/>
    </source>
</evidence>
<comment type="caution">
    <text evidence="2">The sequence shown here is derived from an EMBL/GenBank/DDBJ whole genome shotgun (WGS) entry which is preliminary data.</text>
</comment>
<accession>A0A4Z2FUB4</accession>
<reference evidence="2 3" key="1">
    <citation type="submission" date="2019-03" db="EMBL/GenBank/DDBJ databases">
        <title>First draft genome of Liparis tanakae, snailfish: a comprehensive survey of snailfish specific genes.</title>
        <authorList>
            <person name="Kim W."/>
            <person name="Song I."/>
            <person name="Jeong J.-H."/>
            <person name="Kim D."/>
            <person name="Kim S."/>
            <person name="Ryu S."/>
            <person name="Song J.Y."/>
            <person name="Lee S.K."/>
        </authorList>
    </citation>
    <scope>NUCLEOTIDE SEQUENCE [LARGE SCALE GENOMIC DNA]</scope>
    <source>
        <tissue evidence="2">Muscle</tissue>
    </source>
</reference>
<name>A0A4Z2FUB4_9TELE</name>
<dbReference type="Proteomes" id="UP000314294">
    <property type="component" value="Unassembled WGS sequence"/>
</dbReference>
<dbReference type="AlphaFoldDB" id="A0A4Z2FUB4"/>
<protein>
    <submittedName>
        <fullName evidence="2">Uncharacterized protein</fullName>
    </submittedName>
</protein>
<proteinExistence type="predicted"/>
<sequence>MIEARRAGDGKAARSERFEDEREEERDGNAEIRAPLTHSRQRQKYTRAKGKAAPKKCFRLAYLEEGDGLGSGSDRPLESKWNKRRSQTGHICSQRRSSVERPRRVTR</sequence>
<feature type="compositionally biased region" description="Basic and acidic residues" evidence="1">
    <location>
        <begin position="1"/>
        <end position="30"/>
    </location>
</feature>